<dbReference type="EMBL" id="CP001635">
    <property type="protein sequence ID" value="ACS19106.1"/>
    <property type="molecule type" value="Genomic_DNA"/>
</dbReference>
<organism evidence="1">
    <name type="scientific">Variovorax paradoxus (strain S110)</name>
    <dbReference type="NCBI Taxonomy" id="543728"/>
    <lineage>
        <taxon>Bacteria</taxon>
        <taxon>Pseudomonadati</taxon>
        <taxon>Pseudomonadota</taxon>
        <taxon>Betaproteobacteria</taxon>
        <taxon>Burkholderiales</taxon>
        <taxon>Comamonadaceae</taxon>
        <taxon>Variovorax</taxon>
    </lineage>
</organism>
<sequence>MSLEQKIFDALKGLVANRVHASTFPQIPAVPITPAILFTFISDEAVEDICGDDAAQTANTRVQVDIYSTDFDSTRSLRIQALTAMAAVTPPTRCVGGFSTYEPDLKLHRVSLDFIHYPSST</sequence>
<dbReference type="AlphaFoldDB" id="C5CJQ3"/>
<protein>
    <recommendedName>
        <fullName evidence="2">DUF3168 domain-containing protein</fullName>
    </recommendedName>
</protein>
<reference evidence="1" key="1">
    <citation type="submission" date="2009-06" db="EMBL/GenBank/DDBJ databases">
        <title>Complete sequence of chromosome 1 of Variovorax paradoxus S110.</title>
        <authorList>
            <consortium name="US DOE Joint Genome Institute"/>
            <person name="Lucas S."/>
            <person name="Copeland A."/>
            <person name="Lapidus A."/>
            <person name="Glavina del Rio T."/>
            <person name="Tice H."/>
            <person name="Bruce D."/>
            <person name="Goodwin L."/>
            <person name="Pitluck S."/>
            <person name="Chertkov O."/>
            <person name="Brettin T."/>
            <person name="Detter J.C."/>
            <person name="Han C."/>
            <person name="Larimer F."/>
            <person name="Land M."/>
            <person name="Hauser L."/>
            <person name="Kyrpides N."/>
            <person name="Ovchinnikova G."/>
            <person name="Orwin P."/>
            <person name="Leadbetter J.R."/>
            <person name="Spain J.C."/>
            <person name="Han J.I."/>
        </authorList>
    </citation>
    <scope>NUCLEOTIDE SEQUENCE</scope>
    <source>
        <strain evidence="1">S110</strain>
    </source>
</reference>
<dbReference type="eggNOG" id="ENOG502ZEZQ">
    <property type="taxonomic scope" value="Bacteria"/>
</dbReference>
<name>C5CJQ3_VARPS</name>
<gene>
    <name evidence="1" type="ordered locus">Vapar_2480</name>
</gene>
<proteinExistence type="predicted"/>
<accession>C5CJQ3</accession>
<dbReference type="STRING" id="543728.Vapar_2480"/>
<dbReference type="KEGG" id="vap:Vapar_2480"/>
<evidence type="ECO:0000313" key="1">
    <source>
        <dbReference type="EMBL" id="ACS19106.1"/>
    </source>
</evidence>
<dbReference type="InterPro" id="IPR021508">
    <property type="entry name" value="Gp17-like"/>
</dbReference>
<dbReference type="HOGENOM" id="CLU_170270_0_0_4"/>
<dbReference type="OrthoDB" id="8858214at2"/>
<dbReference type="Pfam" id="PF11367">
    <property type="entry name" value="Tail_completion_gp17"/>
    <property type="match status" value="1"/>
</dbReference>
<evidence type="ECO:0008006" key="2">
    <source>
        <dbReference type="Google" id="ProtNLM"/>
    </source>
</evidence>